<proteinExistence type="predicted"/>
<dbReference type="Proteomes" id="UP000789860">
    <property type="component" value="Unassembled WGS sequence"/>
</dbReference>
<protein>
    <submittedName>
        <fullName evidence="1">8098_t:CDS:1</fullName>
    </submittedName>
</protein>
<reference evidence="1" key="1">
    <citation type="submission" date="2021-06" db="EMBL/GenBank/DDBJ databases">
        <authorList>
            <person name="Kallberg Y."/>
            <person name="Tangrot J."/>
            <person name="Rosling A."/>
        </authorList>
    </citation>
    <scope>NUCLEOTIDE SEQUENCE</scope>
    <source>
        <strain evidence="1">AU212A</strain>
    </source>
</reference>
<keyword evidence="2" id="KW-1185">Reference proteome</keyword>
<organism evidence="1 2">
    <name type="scientific">Scutellospora calospora</name>
    <dbReference type="NCBI Taxonomy" id="85575"/>
    <lineage>
        <taxon>Eukaryota</taxon>
        <taxon>Fungi</taxon>
        <taxon>Fungi incertae sedis</taxon>
        <taxon>Mucoromycota</taxon>
        <taxon>Glomeromycotina</taxon>
        <taxon>Glomeromycetes</taxon>
        <taxon>Diversisporales</taxon>
        <taxon>Gigasporaceae</taxon>
        <taxon>Scutellospora</taxon>
    </lineage>
</organism>
<evidence type="ECO:0000313" key="1">
    <source>
        <dbReference type="EMBL" id="CAG8578133.1"/>
    </source>
</evidence>
<gene>
    <name evidence="1" type="ORF">SCALOS_LOCUS6099</name>
</gene>
<dbReference type="EMBL" id="CAJVPM010011043">
    <property type="protein sequence ID" value="CAG8578133.1"/>
    <property type="molecule type" value="Genomic_DNA"/>
</dbReference>
<name>A0ACA9MC89_9GLOM</name>
<feature type="non-terminal residue" evidence="1">
    <location>
        <position position="1"/>
    </location>
</feature>
<evidence type="ECO:0000313" key="2">
    <source>
        <dbReference type="Proteomes" id="UP000789860"/>
    </source>
</evidence>
<accession>A0ACA9MC89</accession>
<comment type="caution">
    <text evidence="1">The sequence shown here is derived from an EMBL/GenBank/DDBJ whole genome shotgun (WGS) entry which is preliminary data.</text>
</comment>
<sequence length="77" mass="8719">VLNLKPENDIMVLCLSCGEIQKNILEKSCSQLGIESTHVNIENDLSLQYYFLNSFDFDSVSKIIKDYVFKNGVDVVS</sequence>